<dbReference type="RefSeq" id="WP_111282973.1">
    <property type="nucleotide sequence ID" value="NZ_CP147988.1"/>
</dbReference>
<reference evidence="1 2" key="1">
    <citation type="submission" date="2024-02" db="EMBL/GenBank/DDBJ databases">
        <title>complete genome of Flavobacterium ginsenosidimutans Str. YTB16.</title>
        <authorList>
            <person name="Wang Q."/>
        </authorList>
    </citation>
    <scope>NUCLEOTIDE SEQUENCE [LARGE SCALE GENOMIC DNA]</scope>
    <source>
        <strain evidence="1 2">YTB16</strain>
    </source>
</reference>
<accession>A0ABZ2Q0F6</accession>
<dbReference type="EMBL" id="CP147988">
    <property type="protein sequence ID" value="WXK47868.1"/>
    <property type="molecule type" value="Genomic_DNA"/>
</dbReference>
<evidence type="ECO:0000313" key="1">
    <source>
        <dbReference type="EMBL" id="WXK47868.1"/>
    </source>
</evidence>
<name>A0ABZ2Q0F6_9FLAO</name>
<proteinExistence type="predicted"/>
<keyword evidence="2" id="KW-1185">Reference proteome</keyword>
<gene>
    <name evidence="1" type="ORF">V6624_12650</name>
</gene>
<protein>
    <submittedName>
        <fullName evidence="1">Uncharacterized protein</fullName>
    </submittedName>
</protein>
<organism evidence="1 2">
    <name type="scientific">Flavobacterium ginsenosidimutans</name>
    <dbReference type="NCBI Taxonomy" id="687844"/>
    <lineage>
        <taxon>Bacteria</taxon>
        <taxon>Pseudomonadati</taxon>
        <taxon>Bacteroidota</taxon>
        <taxon>Flavobacteriia</taxon>
        <taxon>Flavobacteriales</taxon>
        <taxon>Flavobacteriaceae</taxon>
        <taxon>Flavobacterium</taxon>
    </lineage>
</organism>
<dbReference type="Proteomes" id="UP001447857">
    <property type="component" value="Chromosome"/>
</dbReference>
<sequence>MIIENKVIEHFGSNLIIRAIEFSLSQKLTKEEELIISSIGLPSNILNFEFVDNISLLSESEIIIGKTSYNSNIILNLKSRVITRDNEIFISKSLKNLVLQLYTYDHLWTIDIPEKKFGNYREDSNHKKYAKYLEIELLKIDSDLFKNDNGYLWGSLVEDIEFGIVG</sequence>
<evidence type="ECO:0000313" key="2">
    <source>
        <dbReference type="Proteomes" id="UP001447857"/>
    </source>
</evidence>